<comment type="caution">
    <text evidence="1">The sequence shown here is derived from an EMBL/GenBank/DDBJ whole genome shotgun (WGS) entry which is preliminary data.</text>
</comment>
<evidence type="ECO:0000313" key="1">
    <source>
        <dbReference type="EMBL" id="KAK2954843.1"/>
    </source>
</evidence>
<dbReference type="Proteomes" id="UP001281761">
    <property type="component" value="Unassembled WGS sequence"/>
</dbReference>
<evidence type="ECO:0000313" key="2">
    <source>
        <dbReference type="Proteomes" id="UP001281761"/>
    </source>
</evidence>
<accession>A0ABQ9XTN3</accession>
<gene>
    <name evidence="1" type="ORF">BLNAU_10173</name>
</gene>
<protein>
    <submittedName>
        <fullName evidence="1">Uncharacterized protein</fullName>
    </submittedName>
</protein>
<sequence length="302" mass="34203">MVKDSVPFDQDLLQKASAFLSSIKPTLNRSADMDEFLRTVGQGSPEPVPIIADSIVLLLSLPSPAVVKETLVFVRLCVSLRVSDSLTFLTTKIIPGALSSPHLRDLALVADQGIVTGFLEILKQGIYLFPTDKLYIIGASKNYDFDQLRNVVLHEMLIPVEPSLVQITRNRHLPSWDNEFRDTFLFLSDIIKVSAFHQPTLDFVCSSRLPKVFLSLPSDSEVEAVQRYMFWTMPGNISMWKRCGVECWRRGRRLLQTLEQEGFRDHLEQTLLHNNTSEIGKNLRSYSLEIVSWLGINLSDPI</sequence>
<proteinExistence type="predicted"/>
<dbReference type="EMBL" id="JARBJD010000073">
    <property type="protein sequence ID" value="KAK2954843.1"/>
    <property type="molecule type" value="Genomic_DNA"/>
</dbReference>
<keyword evidence="2" id="KW-1185">Reference proteome</keyword>
<reference evidence="1 2" key="1">
    <citation type="journal article" date="2022" name="bioRxiv">
        <title>Genomics of Preaxostyla Flagellates Illuminates Evolutionary Transitions and the Path Towards Mitochondrial Loss.</title>
        <authorList>
            <person name="Novak L.V.F."/>
            <person name="Treitli S.C."/>
            <person name="Pyrih J."/>
            <person name="Halakuc P."/>
            <person name="Pipaliya S.V."/>
            <person name="Vacek V."/>
            <person name="Brzon O."/>
            <person name="Soukal P."/>
            <person name="Eme L."/>
            <person name="Dacks J.B."/>
            <person name="Karnkowska A."/>
            <person name="Elias M."/>
            <person name="Hampl V."/>
        </authorList>
    </citation>
    <scope>NUCLEOTIDE SEQUENCE [LARGE SCALE GENOMIC DNA]</scope>
    <source>
        <strain evidence="1">NAU3</strain>
        <tissue evidence="1">Gut</tissue>
    </source>
</reference>
<name>A0ABQ9XTN3_9EUKA</name>
<organism evidence="1 2">
    <name type="scientific">Blattamonas nauphoetae</name>
    <dbReference type="NCBI Taxonomy" id="2049346"/>
    <lineage>
        <taxon>Eukaryota</taxon>
        <taxon>Metamonada</taxon>
        <taxon>Preaxostyla</taxon>
        <taxon>Oxymonadida</taxon>
        <taxon>Blattamonas</taxon>
    </lineage>
</organism>